<protein>
    <submittedName>
        <fullName evidence="1">Uncharacterized protein</fullName>
    </submittedName>
</protein>
<proteinExistence type="predicted"/>
<evidence type="ECO:0000313" key="2">
    <source>
        <dbReference type="Proteomes" id="UP000285310"/>
    </source>
</evidence>
<name>A0A423PF24_9GAMM</name>
<organism evidence="1 2">
    <name type="scientific">Salinisphaera japonica YTM-1</name>
    <dbReference type="NCBI Taxonomy" id="1209778"/>
    <lineage>
        <taxon>Bacteria</taxon>
        <taxon>Pseudomonadati</taxon>
        <taxon>Pseudomonadota</taxon>
        <taxon>Gammaproteobacteria</taxon>
        <taxon>Salinisphaerales</taxon>
        <taxon>Salinisphaeraceae</taxon>
        <taxon>Salinisphaera</taxon>
    </lineage>
</organism>
<dbReference type="AlphaFoldDB" id="A0A423PF24"/>
<keyword evidence="2" id="KW-1185">Reference proteome</keyword>
<dbReference type="EMBL" id="AYKG01000068">
    <property type="protein sequence ID" value="ROO24170.1"/>
    <property type="molecule type" value="Genomic_DNA"/>
</dbReference>
<evidence type="ECO:0000313" key="1">
    <source>
        <dbReference type="EMBL" id="ROO24170.1"/>
    </source>
</evidence>
<sequence length="69" mass="7710">MRLRISMVLAFLIFLFRTTFGDILGRPPRLARVFNDVVIVGASRTGVASARRRGCLGTAFDSYHRLSIP</sequence>
<reference evidence="1 2" key="1">
    <citation type="submission" date="2013-10" db="EMBL/GenBank/DDBJ databases">
        <title>Salinisphaera japonica YTM-1 Genome Sequencing.</title>
        <authorList>
            <person name="Lai Q."/>
            <person name="Li C."/>
            <person name="Shao Z."/>
        </authorList>
    </citation>
    <scope>NUCLEOTIDE SEQUENCE [LARGE SCALE GENOMIC DNA]</scope>
    <source>
        <strain evidence="1 2">YTM-1</strain>
    </source>
</reference>
<comment type="caution">
    <text evidence="1">The sequence shown here is derived from an EMBL/GenBank/DDBJ whole genome shotgun (WGS) entry which is preliminary data.</text>
</comment>
<gene>
    <name evidence="1" type="ORF">SAJA_14915</name>
</gene>
<dbReference type="Proteomes" id="UP000285310">
    <property type="component" value="Unassembled WGS sequence"/>
</dbReference>
<accession>A0A423PF24</accession>
<dbReference type="InParanoid" id="A0A423PF24"/>